<reference evidence="7" key="1">
    <citation type="submission" date="2016-11" db="UniProtKB">
        <authorList>
            <consortium name="WormBaseParasite"/>
        </authorList>
    </citation>
    <scope>IDENTIFICATION</scope>
</reference>
<organism evidence="6 7">
    <name type="scientific">Heterorhabditis bacteriophora</name>
    <name type="common">Entomopathogenic nematode worm</name>
    <dbReference type="NCBI Taxonomy" id="37862"/>
    <lineage>
        <taxon>Eukaryota</taxon>
        <taxon>Metazoa</taxon>
        <taxon>Ecdysozoa</taxon>
        <taxon>Nematoda</taxon>
        <taxon>Chromadorea</taxon>
        <taxon>Rhabditida</taxon>
        <taxon>Rhabditina</taxon>
        <taxon>Rhabditomorpha</taxon>
        <taxon>Strongyloidea</taxon>
        <taxon>Heterorhabditidae</taxon>
        <taxon>Heterorhabditis</taxon>
    </lineage>
</organism>
<dbReference type="PANTHER" id="PTHR11588">
    <property type="entry name" value="TUBULIN"/>
    <property type="match status" value="1"/>
</dbReference>
<dbReference type="SUPFAM" id="SSF52490">
    <property type="entry name" value="Tubulin nucleotide-binding domain-like"/>
    <property type="match status" value="1"/>
</dbReference>
<evidence type="ECO:0000256" key="5">
    <source>
        <dbReference type="SAM" id="Phobius"/>
    </source>
</evidence>
<evidence type="ECO:0000256" key="2">
    <source>
        <dbReference type="ARBA" id="ARBA00022701"/>
    </source>
</evidence>
<evidence type="ECO:0000313" key="7">
    <source>
        <dbReference type="WBParaSite" id="Hba_09886"/>
    </source>
</evidence>
<dbReference type="GO" id="GO:0005874">
    <property type="term" value="C:microtubule"/>
    <property type="evidence" value="ECO:0007669"/>
    <property type="project" value="UniProtKB-KW"/>
</dbReference>
<keyword evidence="4" id="KW-0342">GTP-binding</keyword>
<accession>A0A1I7WXF2</accession>
<feature type="transmembrane region" description="Helical" evidence="5">
    <location>
        <begin position="115"/>
        <end position="140"/>
    </location>
</feature>
<dbReference type="Gene3D" id="3.40.50.1440">
    <property type="entry name" value="Tubulin/FtsZ, GTPase domain"/>
    <property type="match status" value="1"/>
</dbReference>
<dbReference type="SUPFAM" id="SSF53067">
    <property type="entry name" value="Actin-like ATPase domain"/>
    <property type="match status" value="1"/>
</dbReference>
<sequence length="369" mass="42883">MSMIKGYIAVTMFKLSEARISGYFVVNEIRTGTYKQLFHPEQMITGKEDAANNYARGHYTIGKVKIFKNIVFNIEKFIIVILVPNKLGTLPTYSFPSGNIFPSHFGGKGTLNMHFYYLLVWFIVPGYFFRLESITSLLLLSQEAIWRKYLVIMKRLDWTPMMAHTRKVKNTEGTSQLIVVVIIIIVPMFDICKLELVKGRAYDRLRSIAQQMEHLHMVFTDHFVMVHLQTIIVDNGGHTMKVGSANNHEPRMVPNCIVKAKNERKRVYVGEELCECADRSSLFFVLPFEKGYLVNWDVEQQVWDHAFTPYPAEECRIVLSDPNYLVPAVRDLSDEILFEHFGFQSVFKSSGYYNGMYLYIFVNWFMDLH</sequence>
<keyword evidence="5" id="KW-0812">Transmembrane</keyword>
<proteinExistence type="inferred from homology"/>
<feature type="transmembrane region" description="Helical" evidence="5">
    <location>
        <begin position="177"/>
        <end position="196"/>
    </location>
</feature>
<dbReference type="Proteomes" id="UP000095283">
    <property type="component" value="Unplaced"/>
</dbReference>
<dbReference type="GO" id="GO:0005525">
    <property type="term" value="F:GTP binding"/>
    <property type="evidence" value="ECO:0007669"/>
    <property type="project" value="UniProtKB-KW"/>
</dbReference>
<keyword evidence="3" id="KW-0547">Nucleotide-binding</keyword>
<comment type="similarity">
    <text evidence="1">Belongs to the tubulin family.</text>
</comment>
<dbReference type="InterPro" id="IPR036525">
    <property type="entry name" value="Tubulin/FtsZ_GTPase_sf"/>
</dbReference>
<protein>
    <submittedName>
        <fullName evidence="7">Tubulin domain-containing protein</fullName>
    </submittedName>
</protein>
<evidence type="ECO:0000313" key="6">
    <source>
        <dbReference type="Proteomes" id="UP000095283"/>
    </source>
</evidence>
<dbReference type="WBParaSite" id="Hba_09886">
    <property type="protein sequence ID" value="Hba_09886"/>
    <property type="gene ID" value="Hba_09886"/>
</dbReference>
<dbReference type="InterPro" id="IPR000217">
    <property type="entry name" value="Tubulin"/>
</dbReference>
<dbReference type="InterPro" id="IPR004000">
    <property type="entry name" value="Actin"/>
</dbReference>
<keyword evidence="5" id="KW-1133">Transmembrane helix</keyword>
<dbReference type="Gene3D" id="3.30.420.40">
    <property type="match status" value="1"/>
</dbReference>
<evidence type="ECO:0000256" key="1">
    <source>
        <dbReference type="ARBA" id="ARBA00009636"/>
    </source>
</evidence>
<dbReference type="InterPro" id="IPR043129">
    <property type="entry name" value="ATPase_NBD"/>
</dbReference>
<evidence type="ECO:0000256" key="4">
    <source>
        <dbReference type="ARBA" id="ARBA00023134"/>
    </source>
</evidence>
<name>A0A1I7WXF2_HETBA</name>
<dbReference type="Pfam" id="PF00022">
    <property type="entry name" value="Actin"/>
    <property type="match status" value="1"/>
</dbReference>
<dbReference type="AlphaFoldDB" id="A0A1I7WXF2"/>
<evidence type="ECO:0000256" key="3">
    <source>
        <dbReference type="ARBA" id="ARBA00022741"/>
    </source>
</evidence>
<keyword evidence="6" id="KW-1185">Reference proteome</keyword>
<dbReference type="GO" id="GO:0007017">
    <property type="term" value="P:microtubule-based process"/>
    <property type="evidence" value="ECO:0007669"/>
    <property type="project" value="InterPro"/>
</dbReference>
<keyword evidence="5" id="KW-0472">Membrane</keyword>
<keyword evidence="2" id="KW-0493">Microtubule</keyword>